<dbReference type="KEGG" id="aprc:113857216"/>
<evidence type="ECO:0000256" key="3">
    <source>
        <dbReference type="RuleBase" id="RU365026"/>
    </source>
</evidence>
<dbReference type="Pfam" id="PF20669">
    <property type="entry name" value="Exo70_N"/>
    <property type="match status" value="1"/>
</dbReference>
<dbReference type="InterPro" id="IPR046364">
    <property type="entry name" value="Exo70_C"/>
</dbReference>
<dbReference type="OrthoDB" id="1922221at2759"/>
<dbReference type="GeneID" id="113857216"/>
<evidence type="ECO:0000313" key="5">
    <source>
        <dbReference type="Proteomes" id="UP000694853"/>
    </source>
</evidence>
<evidence type="ECO:0000313" key="6">
    <source>
        <dbReference type="RefSeq" id="XP_027344815.1"/>
    </source>
</evidence>
<dbReference type="PANTHER" id="PTHR12542">
    <property type="entry name" value="EXOCYST COMPLEX PROTEIN EXO70"/>
    <property type="match status" value="1"/>
</dbReference>
<dbReference type="GO" id="GO:0015031">
    <property type="term" value="P:protein transport"/>
    <property type="evidence" value="ECO:0007669"/>
    <property type="project" value="UniProtKB-KW"/>
</dbReference>
<keyword evidence="5" id="KW-1185">Reference proteome</keyword>
<feature type="domain" description="Exocyst complex subunit Exo70 C-terminal" evidence="4">
    <location>
        <begin position="199"/>
        <end position="564"/>
    </location>
</feature>
<dbReference type="AlphaFoldDB" id="A0A8B8KLW1"/>
<dbReference type="InterPro" id="IPR016159">
    <property type="entry name" value="Cullin_repeat-like_dom_sf"/>
</dbReference>
<accession>A0A8B8KLW1</accession>
<dbReference type="InterPro" id="IPR004140">
    <property type="entry name" value="Exo70"/>
</dbReference>
<dbReference type="SUPFAM" id="SSF74788">
    <property type="entry name" value="Cullin repeat-like"/>
    <property type="match status" value="1"/>
</dbReference>
<evidence type="ECO:0000259" key="4">
    <source>
        <dbReference type="Pfam" id="PF03081"/>
    </source>
</evidence>
<dbReference type="Proteomes" id="UP000694853">
    <property type="component" value="Unplaced"/>
</dbReference>
<dbReference type="Pfam" id="PF03081">
    <property type="entry name" value="Exo70_C"/>
    <property type="match status" value="1"/>
</dbReference>
<dbReference type="GO" id="GO:0006887">
    <property type="term" value="P:exocytosis"/>
    <property type="evidence" value="ECO:0007669"/>
    <property type="project" value="UniProtKB-KW"/>
</dbReference>
<dbReference type="GO" id="GO:0005546">
    <property type="term" value="F:phosphatidylinositol-4,5-bisphosphate binding"/>
    <property type="evidence" value="ECO:0007669"/>
    <property type="project" value="InterPro"/>
</dbReference>
<comment type="function">
    <text evidence="3">Component of the exocyst complex.</text>
</comment>
<keyword evidence="3" id="KW-0653">Protein transport</keyword>
<name>A0A8B8KLW1_ABRPR</name>
<gene>
    <name evidence="6" type="primary">LOC113857216</name>
</gene>
<reference evidence="5" key="1">
    <citation type="journal article" date="2019" name="Toxins">
        <title>Detection of Abrin-Like and Prepropulchellin-Like Toxin Genes and Transcripts Using Whole Genome Sequencing and Full-Length Transcript Sequencing of Abrus precatorius.</title>
        <authorList>
            <person name="Hovde B.T."/>
            <person name="Daligault H.E."/>
            <person name="Hanschen E.R."/>
            <person name="Kunde Y.A."/>
            <person name="Johnson M.B."/>
            <person name="Starkenburg S.R."/>
            <person name="Johnson S.L."/>
        </authorList>
    </citation>
    <scope>NUCLEOTIDE SEQUENCE [LARGE SCALE GENOMIC DNA]</scope>
</reference>
<protein>
    <recommendedName>
        <fullName evidence="3">Exocyst subunit Exo70 family protein</fullName>
    </recommendedName>
</protein>
<comment type="similarity">
    <text evidence="1 3">Belongs to the EXO70 family.</text>
</comment>
<keyword evidence="2 3" id="KW-0813">Transport</keyword>
<dbReference type="PANTHER" id="PTHR12542:SF7">
    <property type="entry name" value="EXOCYST SUBUNIT EXO70 FAMILY PROTEIN"/>
    <property type="match status" value="1"/>
</dbReference>
<reference evidence="6" key="2">
    <citation type="submission" date="2025-08" db="UniProtKB">
        <authorList>
            <consortium name="RefSeq"/>
        </authorList>
    </citation>
    <scope>IDENTIFICATION</scope>
    <source>
        <tissue evidence="6">Young leaves</tissue>
    </source>
</reference>
<dbReference type="GO" id="GO:0000145">
    <property type="term" value="C:exocyst"/>
    <property type="evidence" value="ECO:0007669"/>
    <property type="project" value="InterPro"/>
</dbReference>
<keyword evidence="3" id="KW-0268">Exocytosis</keyword>
<dbReference type="Gene3D" id="1.20.1280.170">
    <property type="entry name" value="Exocyst complex component Exo70"/>
    <property type="match status" value="1"/>
</dbReference>
<dbReference type="RefSeq" id="XP_027344815.1">
    <property type="nucleotide sequence ID" value="XM_027489014.1"/>
</dbReference>
<evidence type="ECO:0000256" key="1">
    <source>
        <dbReference type="ARBA" id="ARBA00006756"/>
    </source>
</evidence>
<proteinExistence type="inferred from homology"/>
<evidence type="ECO:0000256" key="2">
    <source>
        <dbReference type="ARBA" id="ARBA00022448"/>
    </source>
</evidence>
<sequence length="574" mass="65248">MDNSPVEIIFRWDSEDVRQKMIFDGDRQEAERYLQAVDEIQRSGDQSAVSIAMARLENEFRNILTSRTKPISVLPHLNTKEEDEVVVEEEEPKQGCACFCCLRFKSSASAKRHDDDDDYYYYDDCRLLYFGRFDETSVHCFSVDAINDLRCIAERMISSGYLWQCIQVYGTVRKSNIDAILGSLGISDVGAPLEARIHRWREAAMVCVLKLFAREKRLCEKIFDGVGPDIAHASFIETAKESAIQLLNFADTTCTTLMSLPYKLLMILDLYNALADLIPHLDNAFGLKSCESIRVLARNVLSRLSEAAMGSLSAFENALLRDTAKAPVPASGTIHPLTWCVIDDLRLICDNKKILNRLIVSKPSMESIFNVDLAHIIEEEGKTPLGVHLIWIIEILQIHLDGKAKQYKDKSLSHLFIMNNVHFIFDWMRALKEHSELRDMIGDGYLEKLERKFQQAAISYEKSTWGRVLNCLTDEGLYLKIGCKMSISKSALRKKIKAFNALFEKIHRTQAVWSIPDSQLRKSLRMSITEKLIPAYTSLVGQCGSINLNGRYVEYSELELQAAVLELFKGKPIS</sequence>
<organism evidence="5 6">
    <name type="scientific">Abrus precatorius</name>
    <name type="common">Indian licorice</name>
    <name type="synonym">Glycine abrus</name>
    <dbReference type="NCBI Taxonomy" id="3816"/>
    <lineage>
        <taxon>Eukaryota</taxon>
        <taxon>Viridiplantae</taxon>
        <taxon>Streptophyta</taxon>
        <taxon>Embryophyta</taxon>
        <taxon>Tracheophyta</taxon>
        <taxon>Spermatophyta</taxon>
        <taxon>Magnoliopsida</taxon>
        <taxon>eudicotyledons</taxon>
        <taxon>Gunneridae</taxon>
        <taxon>Pentapetalae</taxon>
        <taxon>rosids</taxon>
        <taxon>fabids</taxon>
        <taxon>Fabales</taxon>
        <taxon>Fabaceae</taxon>
        <taxon>Papilionoideae</taxon>
        <taxon>50 kb inversion clade</taxon>
        <taxon>NPAAA clade</taxon>
        <taxon>indigoferoid/millettioid clade</taxon>
        <taxon>Abreae</taxon>
        <taxon>Abrus</taxon>
    </lineage>
</organism>